<evidence type="ECO:0000313" key="2">
    <source>
        <dbReference type="EMBL" id="MBP1993387.1"/>
    </source>
</evidence>
<dbReference type="EMBL" id="JAGGLB010000018">
    <property type="protein sequence ID" value="MBP1993387.1"/>
    <property type="molecule type" value="Genomic_DNA"/>
</dbReference>
<proteinExistence type="inferred from homology"/>
<dbReference type="PANTHER" id="PTHR18964:SF149">
    <property type="entry name" value="BIFUNCTIONAL UDP-N-ACETYLGLUCOSAMINE 2-EPIMERASE_N-ACETYLMANNOSAMINE KINASE"/>
    <property type="match status" value="1"/>
</dbReference>
<dbReference type="InterPro" id="IPR043129">
    <property type="entry name" value="ATPase_NBD"/>
</dbReference>
<dbReference type="PANTHER" id="PTHR18964">
    <property type="entry name" value="ROK (REPRESSOR, ORF, KINASE) FAMILY"/>
    <property type="match status" value="1"/>
</dbReference>
<name>A0ABS4J0L6_9BACL</name>
<gene>
    <name evidence="2" type="ORF">J2Z66_005008</name>
</gene>
<dbReference type="RefSeq" id="WP_209975183.1">
    <property type="nucleotide sequence ID" value="NZ_JAGGLB010000018.1"/>
</dbReference>
<protein>
    <submittedName>
        <fullName evidence="2">Glucokinase</fullName>
        <ecNumber evidence="2">2.7.1.2</ecNumber>
    </submittedName>
</protein>
<dbReference type="Gene3D" id="3.30.420.40">
    <property type="match status" value="2"/>
</dbReference>
<sequence>MKYLIGIDLGGTNVVCGLLNTDLGVLKQVKIPTERHLGYQNVLHRIAEMIKDLLVGEGIKTEDVAAVGAGIPGLINPDEGISIFAGNMNWRNMPVAQDLSDLIHLPVFIDNDVRMITLGEALKGAGRGFRHVLGITLGTGMAGSIVQDGQLFYGGGYMAGEIGHLRVDGESFPCGCGLKGCLETVASATGIARLAKERIQQGASSVLSELAPSVEGITSALVSEAYDRGDSVAVEVMNYVGRMLGRGLISAIHLISPDVIVIGGGAAHAGERLLKPMREELQAGLIAPYWERLQIRLSELSDDAGLVGSASFAYRRLNK</sequence>
<reference evidence="2 3" key="1">
    <citation type="submission" date="2021-03" db="EMBL/GenBank/DDBJ databases">
        <title>Genomic Encyclopedia of Type Strains, Phase IV (KMG-IV): sequencing the most valuable type-strain genomes for metagenomic binning, comparative biology and taxonomic classification.</title>
        <authorList>
            <person name="Goeker M."/>
        </authorList>
    </citation>
    <scope>NUCLEOTIDE SEQUENCE [LARGE SCALE GENOMIC DNA]</scope>
    <source>
        <strain evidence="2 3">DSM 26048</strain>
    </source>
</reference>
<keyword evidence="3" id="KW-1185">Reference proteome</keyword>
<comment type="caution">
    <text evidence="2">The sequence shown here is derived from an EMBL/GenBank/DDBJ whole genome shotgun (WGS) entry which is preliminary data.</text>
</comment>
<dbReference type="Pfam" id="PF00480">
    <property type="entry name" value="ROK"/>
    <property type="match status" value="1"/>
</dbReference>
<dbReference type="SUPFAM" id="SSF53067">
    <property type="entry name" value="Actin-like ATPase domain"/>
    <property type="match status" value="1"/>
</dbReference>
<keyword evidence="2" id="KW-0808">Transferase</keyword>
<evidence type="ECO:0000256" key="1">
    <source>
        <dbReference type="ARBA" id="ARBA00006479"/>
    </source>
</evidence>
<dbReference type="Proteomes" id="UP001519287">
    <property type="component" value="Unassembled WGS sequence"/>
</dbReference>
<dbReference type="InterPro" id="IPR000600">
    <property type="entry name" value="ROK"/>
</dbReference>
<comment type="similarity">
    <text evidence="1">Belongs to the ROK (NagC/XylR) family.</text>
</comment>
<organism evidence="2 3">
    <name type="scientific">Paenibacillus eucommiae</name>
    <dbReference type="NCBI Taxonomy" id="1355755"/>
    <lineage>
        <taxon>Bacteria</taxon>
        <taxon>Bacillati</taxon>
        <taxon>Bacillota</taxon>
        <taxon>Bacilli</taxon>
        <taxon>Bacillales</taxon>
        <taxon>Paenibacillaceae</taxon>
        <taxon>Paenibacillus</taxon>
    </lineage>
</organism>
<evidence type="ECO:0000313" key="3">
    <source>
        <dbReference type="Proteomes" id="UP001519287"/>
    </source>
</evidence>
<dbReference type="EC" id="2.7.1.2" evidence="2"/>
<accession>A0ABS4J0L6</accession>
<dbReference type="GO" id="GO:0004340">
    <property type="term" value="F:glucokinase activity"/>
    <property type="evidence" value="ECO:0007669"/>
    <property type="project" value="UniProtKB-EC"/>
</dbReference>